<dbReference type="EMBL" id="AVOT02007682">
    <property type="protein sequence ID" value="MBW0484439.1"/>
    <property type="molecule type" value="Genomic_DNA"/>
</dbReference>
<protein>
    <submittedName>
        <fullName evidence="2">Uncharacterized protein</fullName>
    </submittedName>
</protein>
<evidence type="ECO:0000313" key="2">
    <source>
        <dbReference type="EMBL" id="MBW0484439.1"/>
    </source>
</evidence>
<comment type="caution">
    <text evidence="2">The sequence shown here is derived from an EMBL/GenBank/DDBJ whole genome shotgun (WGS) entry which is preliminary data.</text>
</comment>
<name>A0A9Q3CFR4_9BASI</name>
<proteinExistence type="predicted"/>
<accession>A0A9Q3CFR4</accession>
<keyword evidence="3" id="KW-1185">Reference proteome</keyword>
<dbReference type="AlphaFoldDB" id="A0A9Q3CFR4"/>
<evidence type="ECO:0000256" key="1">
    <source>
        <dbReference type="SAM" id="MobiDB-lite"/>
    </source>
</evidence>
<reference evidence="2" key="1">
    <citation type="submission" date="2021-03" db="EMBL/GenBank/DDBJ databases">
        <title>Draft genome sequence of rust myrtle Austropuccinia psidii MF-1, a brazilian biotype.</title>
        <authorList>
            <person name="Quecine M.C."/>
            <person name="Pachon D.M.R."/>
            <person name="Bonatelli M.L."/>
            <person name="Correr F.H."/>
            <person name="Franceschini L.M."/>
            <person name="Leite T.F."/>
            <person name="Margarido G.R.A."/>
            <person name="Almeida C.A."/>
            <person name="Ferrarezi J.A."/>
            <person name="Labate C.A."/>
        </authorList>
    </citation>
    <scope>NUCLEOTIDE SEQUENCE</scope>
    <source>
        <strain evidence="2">MF-1</strain>
    </source>
</reference>
<evidence type="ECO:0000313" key="3">
    <source>
        <dbReference type="Proteomes" id="UP000765509"/>
    </source>
</evidence>
<sequence length="131" mass="15311">MSQKDTLQVSYCNYQRIKSKQAVQTPGGKGIQDKGESIHYPSHRRTEPDRAYYDYFRLTRSKATKLPSGFTLFRHKKISDQESPFLTSPGTFQEETRINGEKQYFFQPEAERVRPYNPEAVELVERSTQEP</sequence>
<dbReference type="Proteomes" id="UP000765509">
    <property type="component" value="Unassembled WGS sequence"/>
</dbReference>
<feature type="region of interest" description="Disordered" evidence="1">
    <location>
        <begin position="23"/>
        <end position="45"/>
    </location>
</feature>
<organism evidence="2 3">
    <name type="scientific">Austropuccinia psidii MF-1</name>
    <dbReference type="NCBI Taxonomy" id="1389203"/>
    <lineage>
        <taxon>Eukaryota</taxon>
        <taxon>Fungi</taxon>
        <taxon>Dikarya</taxon>
        <taxon>Basidiomycota</taxon>
        <taxon>Pucciniomycotina</taxon>
        <taxon>Pucciniomycetes</taxon>
        <taxon>Pucciniales</taxon>
        <taxon>Sphaerophragmiaceae</taxon>
        <taxon>Austropuccinia</taxon>
    </lineage>
</organism>
<gene>
    <name evidence="2" type="ORF">O181_024154</name>
</gene>